<name>A0A9Q1GRD9_9CARY</name>
<dbReference type="EMBL" id="JAKOGI010001329">
    <property type="protein sequence ID" value="KAJ8426232.1"/>
    <property type="molecule type" value="Genomic_DNA"/>
</dbReference>
<sequence>MMDDDSLAGAFSPVVFFDGEREIDLGTIVITPGMTFHAFRSIISQKIGISYHQLTIYFERTTSPYQHHHHHRRHPVTSKFNFSAAMGESSFAFFRVVLKRSHRLRRRRLRNPTLEAQYMDYAIRLREEMEREKGRISSDDGVSSSGCTSSDRVLCDVRLNYSTMESETVPFHWCKNDAITLAFRSHAGPIGPPSKTQVP</sequence>
<dbReference type="Pfam" id="PF23596">
    <property type="entry name" value="DUF7138"/>
    <property type="match status" value="1"/>
</dbReference>
<gene>
    <name evidence="2" type="ORF">Cgig2_009676</name>
</gene>
<dbReference type="AlphaFoldDB" id="A0A9Q1GRD9"/>
<protein>
    <recommendedName>
        <fullName evidence="1">DUF7138 domain-containing protein</fullName>
    </recommendedName>
</protein>
<dbReference type="Proteomes" id="UP001153076">
    <property type="component" value="Unassembled WGS sequence"/>
</dbReference>
<dbReference type="PANTHER" id="PTHR36351">
    <property type="entry name" value="EMBRYO SAC DEVELOPMENT ARREST 12"/>
    <property type="match status" value="1"/>
</dbReference>
<evidence type="ECO:0000313" key="2">
    <source>
        <dbReference type="EMBL" id="KAJ8426232.1"/>
    </source>
</evidence>
<feature type="domain" description="DUF7138" evidence="1">
    <location>
        <begin position="12"/>
        <end position="93"/>
    </location>
</feature>
<accession>A0A9Q1GRD9</accession>
<comment type="caution">
    <text evidence="2">The sequence shown here is derived from an EMBL/GenBank/DDBJ whole genome shotgun (WGS) entry which is preliminary data.</text>
</comment>
<dbReference type="OrthoDB" id="778072at2759"/>
<evidence type="ECO:0000259" key="1">
    <source>
        <dbReference type="Pfam" id="PF23596"/>
    </source>
</evidence>
<dbReference type="PANTHER" id="PTHR36351:SF1">
    <property type="entry name" value="EMBRYO SAC DEVELOPMENT ARREST 12"/>
    <property type="match status" value="1"/>
</dbReference>
<dbReference type="InterPro" id="IPR055562">
    <property type="entry name" value="DUF7138"/>
</dbReference>
<keyword evidence="3" id="KW-1185">Reference proteome</keyword>
<organism evidence="2 3">
    <name type="scientific">Carnegiea gigantea</name>
    <dbReference type="NCBI Taxonomy" id="171969"/>
    <lineage>
        <taxon>Eukaryota</taxon>
        <taxon>Viridiplantae</taxon>
        <taxon>Streptophyta</taxon>
        <taxon>Embryophyta</taxon>
        <taxon>Tracheophyta</taxon>
        <taxon>Spermatophyta</taxon>
        <taxon>Magnoliopsida</taxon>
        <taxon>eudicotyledons</taxon>
        <taxon>Gunneridae</taxon>
        <taxon>Pentapetalae</taxon>
        <taxon>Caryophyllales</taxon>
        <taxon>Cactineae</taxon>
        <taxon>Cactaceae</taxon>
        <taxon>Cactoideae</taxon>
        <taxon>Echinocereeae</taxon>
        <taxon>Carnegiea</taxon>
    </lineage>
</organism>
<evidence type="ECO:0000313" key="3">
    <source>
        <dbReference type="Proteomes" id="UP001153076"/>
    </source>
</evidence>
<proteinExistence type="predicted"/>
<reference evidence="2" key="1">
    <citation type="submission" date="2022-04" db="EMBL/GenBank/DDBJ databases">
        <title>Carnegiea gigantea Genome sequencing and assembly v2.</title>
        <authorList>
            <person name="Copetti D."/>
            <person name="Sanderson M.J."/>
            <person name="Burquez A."/>
            <person name="Wojciechowski M.F."/>
        </authorList>
    </citation>
    <scope>NUCLEOTIDE SEQUENCE</scope>
    <source>
        <strain evidence="2">SGP5-SGP5p</strain>
        <tissue evidence="2">Aerial part</tissue>
    </source>
</reference>